<dbReference type="NCBIfam" id="TIGR01451">
    <property type="entry name" value="B_ant_repeat"/>
    <property type="match status" value="1"/>
</dbReference>
<dbReference type="PANTHER" id="PTHR34819">
    <property type="entry name" value="LARGE CYSTEINE-RICH PERIPLASMIC PROTEIN OMCB"/>
    <property type="match status" value="1"/>
</dbReference>
<keyword evidence="3" id="KW-1185">Reference proteome</keyword>
<reference evidence="2 3" key="1">
    <citation type="submission" date="2020-05" db="EMBL/GenBank/DDBJ databases">
        <title>Compete genome of Limnobacter sp. SAORIC-580.</title>
        <authorList>
            <person name="Song J."/>
            <person name="Cho J.-C."/>
        </authorList>
    </citation>
    <scope>NUCLEOTIDE SEQUENCE [LARGE SCALE GENOMIC DNA]</scope>
    <source>
        <strain evidence="2 3">SAORIC-580</strain>
    </source>
</reference>
<dbReference type="InterPro" id="IPR051172">
    <property type="entry name" value="Chlamydia_OmcB"/>
</dbReference>
<organism evidence="2 3">
    <name type="scientific">Limnobacter profundi</name>
    <dbReference type="NCBI Taxonomy" id="2732163"/>
    <lineage>
        <taxon>Bacteria</taxon>
        <taxon>Pseudomonadati</taxon>
        <taxon>Pseudomonadota</taxon>
        <taxon>Betaproteobacteria</taxon>
        <taxon>Burkholderiales</taxon>
        <taxon>Burkholderiaceae</taxon>
        <taxon>Limnobacter</taxon>
    </lineage>
</organism>
<dbReference type="InterPro" id="IPR001434">
    <property type="entry name" value="OmcB-like_DUF11"/>
</dbReference>
<dbReference type="InterPro" id="IPR047589">
    <property type="entry name" value="DUF11_rpt"/>
</dbReference>
<dbReference type="InterPro" id="IPR008966">
    <property type="entry name" value="Adhesion_dom_sf"/>
</dbReference>
<evidence type="ECO:0000259" key="1">
    <source>
        <dbReference type="Pfam" id="PF01345"/>
    </source>
</evidence>
<proteinExistence type="predicted"/>
<dbReference type="Proteomes" id="UP000501130">
    <property type="component" value="Chromosome"/>
</dbReference>
<name>A0ABX6N6I8_9BURK</name>
<dbReference type="EMBL" id="CP053084">
    <property type="protein sequence ID" value="QJR29237.1"/>
    <property type="molecule type" value="Genomic_DNA"/>
</dbReference>
<dbReference type="Gene3D" id="2.60.40.740">
    <property type="match status" value="1"/>
</dbReference>
<dbReference type="SUPFAM" id="SSF49401">
    <property type="entry name" value="Bacterial adhesins"/>
    <property type="match status" value="1"/>
</dbReference>
<dbReference type="Pfam" id="PF01345">
    <property type="entry name" value="DUF11"/>
    <property type="match status" value="1"/>
</dbReference>
<sequence>MSNNNSSGSMQKFTATVVWSLWVAAFIAFMLVWLKDAHAAPVAGTSIGNQASATYTDGSQTTRTVTSNTVVTIVQHVASLTLTADGNKNVTAGGQVSFPHTLTNTGNGVDQFSLATVNSGAFTFDQVKIYADLDGDGVPDNSSEISNTGDLAPGQAYNFVIVGQVPTTASSGSANDITVTATSGFDSTKTASNTDTTTVSSNAVVNVTKSIDVASGSAGSGPYTYTLTYNNTGNSAASNLVITDDIPDGMTYVPGSGRWTSTGATVLTDLDATDDQGGIVYDFNVTTTDTVRAVIAVVPAGSSASISFQVNVDNGLDAGSNPATLNTAYYSYNDGSADVAQNFTNSVQFRVDQTVAVSSTGDSVAAAAQGSTVTFTNVVSNDGNGEDTFDLTMINSSFPAGTAFVLYQADGVSPLLDSDGDGVPDTGPLGQNESVSYVVKAILPSDASAGGPYTVEAKATSSVDVAVFAVATDTLSTITSNSVDLTNDVSGAGAPGFGPGAEAVSVDTNPVNPGSTTTFTLAVANSSSVADNFNLLASTDSTFSTIGLPDGWSVVFRDASGAVITNTGVVNGGSTVTVTAEVSVPADYVPGTEDIYFRAVSPNSGAGDIVHNAVTVNTVRNVVLESNNSGQVSPGGTVTYTHTLSNLGNVTEGNGTTSSIDFALVDDKDGFSSIVHWDINNNGVLDPSDPVVTDASQLTGGSNGASTNPGLDPGESATLFVKVQAGANATAGAMNTSSLSATTSGTIDTQAAPTAASVDDATTVIAGSVKLVKKQALDADCNGLPDTAFTTADLTNGAVPDACIRYEITARNVGVSEVLDLVVSDATPVHTIYHAVSPAAASAGTVTAPAADDSGTIQVTANSLAPDQTLVLTFGVKIMP</sequence>
<feature type="domain" description="DUF11" evidence="1">
    <location>
        <begin position="206"/>
        <end position="293"/>
    </location>
</feature>
<evidence type="ECO:0000313" key="3">
    <source>
        <dbReference type="Proteomes" id="UP000501130"/>
    </source>
</evidence>
<dbReference type="PANTHER" id="PTHR34819:SF3">
    <property type="entry name" value="CELL SURFACE PROTEIN"/>
    <property type="match status" value="1"/>
</dbReference>
<protein>
    <submittedName>
        <fullName evidence="2">DUF11 domain-containing protein</fullName>
    </submittedName>
</protein>
<accession>A0ABX6N6I8</accession>
<evidence type="ECO:0000313" key="2">
    <source>
        <dbReference type="EMBL" id="QJR29237.1"/>
    </source>
</evidence>
<gene>
    <name evidence="2" type="ORF">HKT17_05695</name>
</gene>
<dbReference type="RefSeq" id="WP_171098518.1">
    <property type="nucleotide sequence ID" value="NZ_CP053084.1"/>
</dbReference>